<dbReference type="EMBL" id="BJWL01000258">
    <property type="protein sequence ID" value="GFS36655.1"/>
    <property type="molecule type" value="Genomic_DNA"/>
</dbReference>
<keyword evidence="2" id="KW-1185">Reference proteome</keyword>
<organism evidence="1 2">
    <name type="scientific">Actinidia rufa</name>
    <dbReference type="NCBI Taxonomy" id="165716"/>
    <lineage>
        <taxon>Eukaryota</taxon>
        <taxon>Viridiplantae</taxon>
        <taxon>Streptophyta</taxon>
        <taxon>Embryophyta</taxon>
        <taxon>Tracheophyta</taxon>
        <taxon>Spermatophyta</taxon>
        <taxon>Magnoliopsida</taxon>
        <taxon>eudicotyledons</taxon>
        <taxon>Gunneridae</taxon>
        <taxon>Pentapetalae</taxon>
        <taxon>asterids</taxon>
        <taxon>Ericales</taxon>
        <taxon>Actinidiaceae</taxon>
        <taxon>Actinidia</taxon>
    </lineage>
</organism>
<dbReference type="OrthoDB" id="1750431at2759"/>
<protein>
    <submittedName>
        <fullName evidence="1">Uncharacterized protein</fullName>
    </submittedName>
</protein>
<dbReference type="Proteomes" id="UP000585474">
    <property type="component" value="Unassembled WGS sequence"/>
</dbReference>
<evidence type="ECO:0000313" key="2">
    <source>
        <dbReference type="Proteomes" id="UP000585474"/>
    </source>
</evidence>
<evidence type="ECO:0000313" key="1">
    <source>
        <dbReference type="EMBL" id="GFS36655.1"/>
    </source>
</evidence>
<dbReference type="AlphaFoldDB" id="A0A7J0DJS4"/>
<reference evidence="2" key="1">
    <citation type="submission" date="2019-07" db="EMBL/GenBank/DDBJ databases">
        <title>De Novo Assembly of kiwifruit Actinidia rufa.</title>
        <authorList>
            <person name="Sugita-Konishi S."/>
            <person name="Sato K."/>
            <person name="Mori E."/>
            <person name="Abe Y."/>
            <person name="Kisaki G."/>
            <person name="Hamano K."/>
            <person name="Suezawa K."/>
            <person name="Otani M."/>
            <person name="Fukuda T."/>
            <person name="Manabe T."/>
            <person name="Gomi K."/>
            <person name="Tabuchi M."/>
            <person name="Akimitsu K."/>
            <person name="Kataoka I."/>
        </authorList>
    </citation>
    <scope>NUCLEOTIDE SEQUENCE [LARGE SCALE GENOMIC DNA]</scope>
    <source>
        <strain evidence="2">cv. Fuchu</strain>
    </source>
</reference>
<name>A0A7J0DJS4_9ERIC</name>
<proteinExistence type="predicted"/>
<gene>
    <name evidence="1" type="ORF">Acr_00g0047260</name>
</gene>
<accession>A0A7J0DJS4</accession>
<comment type="caution">
    <text evidence="1">The sequence shown here is derived from an EMBL/GenBank/DDBJ whole genome shotgun (WGS) entry which is preliminary data.</text>
</comment>
<sequence length="267" mass="30794">MVLTKQASNDSRGDTPNPTKLEIIFKPQMFKTMEIQRTWLPEFKDRSIITGREFKRSFPIKYVSKMVAPMDSLGWNELLPLLDDVYTNLVHHRYNQVTTMDAFIIYKATMDEPLNLNYIILKEMADVRNHSRQALPSGALLTKRSISIDSTEDEGDEEEENMETSRHAMEVEENLEVPPPVDPNAQILQLQWQDEERIHEEHGDIPMHKQVLVHGGMEGIHRKKELLLKKAFGMVFRVFWGVEGIIGTNRATSRGNHSNPSKARRVC</sequence>